<dbReference type="SUPFAM" id="SSF54171">
    <property type="entry name" value="DNA-binding domain"/>
    <property type="match status" value="1"/>
</dbReference>
<dbReference type="FunFam" id="3.30.730.10:FF:000001">
    <property type="entry name" value="Ethylene-responsive transcription factor 2"/>
    <property type="match status" value="1"/>
</dbReference>
<dbReference type="InterPro" id="IPR036955">
    <property type="entry name" value="AP2/ERF_dom_sf"/>
</dbReference>
<dbReference type="EMBL" id="CM000884">
    <property type="protein sequence ID" value="KQJ83930.1"/>
    <property type="molecule type" value="Genomic_DNA"/>
</dbReference>
<feature type="compositionally biased region" description="Basic residues" evidence="8">
    <location>
        <begin position="32"/>
        <end position="42"/>
    </location>
</feature>
<keyword evidence="2" id="KW-0805">Transcription regulation</keyword>
<evidence type="ECO:0000256" key="8">
    <source>
        <dbReference type="SAM" id="MobiDB-lite"/>
    </source>
</evidence>
<sequence>MKDTHKPRSRTSPAATFSSSSALSPPSGGANKRPRKEGRHSTYHGVRMRNWGRWVSEIREPRKKSRIWLGTFGSAEKAARAHDVAALAIKGPAAHLNFPDLVHLLPRAASAEPKDVQAAAALAAAMDFPGDTNGKNPDNTSDTLAVLPQPPPPHDETGLEGMLLDLPNLILDMRFDSPSDIPCDSSWVADDNIYVDDAFNLEDLMLWD</sequence>
<evidence type="ECO:0000256" key="2">
    <source>
        <dbReference type="ARBA" id="ARBA00023015"/>
    </source>
</evidence>
<feature type="region of interest" description="Disordered" evidence="8">
    <location>
        <begin position="1"/>
        <end position="44"/>
    </location>
</feature>
<evidence type="ECO:0000256" key="1">
    <source>
        <dbReference type="ARBA" id="ARBA00004123"/>
    </source>
</evidence>
<dbReference type="STRING" id="15368.I1J0C1"/>
<evidence type="ECO:0000313" key="12">
    <source>
        <dbReference type="Proteomes" id="UP000008810"/>
    </source>
</evidence>
<keyword evidence="5" id="KW-0804">Transcription</keyword>
<dbReference type="RefSeq" id="XP_003581499.1">
    <property type="nucleotide sequence ID" value="XM_003581451.3"/>
</dbReference>
<dbReference type="GO" id="GO:0003677">
    <property type="term" value="F:DNA binding"/>
    <property type="evidence" value="ECO:0007669"/>
    <property type="project" value="UniProtKB-KW"/>
</dbReference>
<dbReference type="CDD" id="cd00018">
    <property type="entry name" value="AP2"/>
    <property type="match status" value="1"/>
</dbReference>
<comment type="subcellular location">
    <subcellularLocation>
        <location evidence="1">Nucleus</location>
    </subcellularLocation>
</comment>
<keyword evidence="12" id="KW-1185">Reference proteome</keyword>
<dbReference type="InterPro" id="IPR016177">
    <property type="entry name" value="DNA-bd_dom_sf"/>
</dbReference>
<gene>
    <name evidence="11" type="primary">LOC100821576</name>
    <name evidence="10" type="ORF">BRADI_5g17630v3</name>
</gene>
<feature type="domain" description="AP2/ERF" evidence="9">
    <location>
        <begin position="42"/>
        <end position="99"/>
    </location>
</feature>
<dbReference type="OrthoDB" id="1932364at2759"/>
<protein>
    <recommendedName>
        <fullName evidence="9">AP2/ERF domain-containing protein</fullName>
    </recommendedName>
</protein>
<evidence type="ECO:0000313" key="11">
    <source>
        <dbReference type="EnsemblPlants" id="KQJ83930"/>
    </source>
</evidence>
<dbReference type="EnsemblPlants" id="KQJ83930">
    <property type="protein sequence ID" value="KQJ83930"/>
    <property type="gene ID" value="BRADI_5g17630v3"/>
</dbReference>
<reference evidence="10 11" key="1">
    <citation type="journal article" date="2010" name="Nature">
        <title>Genome sequencing and analysis of the model grass Brachypodium distachyon.</title>
        <authorList>
            <consortium name="International Brachypodium Initiative"/>
        </authorList>
    </citation>
    <scope>NUCLEOTIDE SEQUENCE [LARGE SCALE GENOMIC DNA]</scope>
    <source>
        <strain evidence="10 11">Bd21</strain>
    </source>
</reference>
<dbReference type="InterPro" id="IPR051032">
    <property type="entry name" value="AP2/ERF_TF_ERF_subfamily"/>
</dbReference>
<dbReference type="eggNOG" id="ENOG502QW5S">
    <property type="taxonomic scope" value="Eukaryota"/>
</dbReference>
<feature type="compositionally biased region" description="Low complexity" evidence="8">
    <location>
        <begin position="10"/>
        <end position="27"/>
    </location>
</feature>
<dbReference type="GeneID" id="100821576"/>
<dbReference type="Proteomes" id="UP000008810">
    <property type="component" value="Chromosome 5"/>
</dbReference>
<reference evidence="10" key="2">
    <citation type="submission" date="2017-06" db="EMBL/GenBank/DDBJ databases">
        <title>WGS assembly of Brachypodium distachyon.</title>
        <authorList>
            <consortium name="The International Brachypodium Initiative"/>
            <person name="Lucas S."/>
            <person name="Harmon-Smith M."/>
            <person name="Lail K."/>
            <person name="Tice H."/>
            <person name="Grimwood J."/>
            <person name="Bruce D."/>
            <person name="Barry K."/>
            <person name="Shu S."/>
            <person name="Lindquist E."/>
            <person name="Wang M."/>
            <person name="Pitluck S."/>
            <person name="Vogel J.P."/>
            <person name="Garvin D.F."/>
            <person name="Mockler T.C."/>
            <person name="Schmutz J."/>
            <person name="Rokhsar D."/>
            <person name="Bevan M.W."/>
        </authorList>
    </citation>
    <scope>NUCLEOTIDE SEQUENCE</scope>
    <source>
        <strain evidence="10">Bd21</strain>
    </source>
</reference>
<organism evidence="10">
    <name type="scientific">Brachypodium distachyon</name>
    <name type="common">Purple false brome</name>
    <name type="synonym">Trachynia distachya</name>
    <dbReference type="NCBI Taxonomy" id="15368"/>
    <lineage>
        <taxon>Eukaryota</taxon>
        <taxon>Viridiplantae</taxon>
        <taxon>Streptophyta</taxon>
        <taxon>Embryophyta</taxon>
        <taxon>Tracheophyta</taxon>
        <taxon>Spermatophyta</taxon>
        <taxon>Magnoliopsida</taxon>
        <taxon>Liliopsida</taxon>
        <taxon>Poales</taxon>
        <taxon>Poaceae</taxon>
        <taxon>BOP clade</taxon>
        <taxon>Pooideae</taxon>
        <taxon>Stipodae</taxon>
        <taxon>Brachypodieae</taxon>
        <taxon>Brachypodium</taxon>
    </lineage>
</organism>
<dbReference type="Gramene" id="KQJ83930">
    <property type="protein sequence ID" value="KQJ83930"/>
    <property type="gene ID" value="BRADI_5g17630v3"/>
</dbReference>
<keyword evidence="6" id="KW-0539">Nucleus</keyword>
<evidence type="ECO:0000259" key="9">
    <source>
        <dbReference type="PROSITE" id="PS51032"/>
    </source>
</evidence>
<name>I1J0C1_BRADI</name>
<evidence type="ECO:0000256" key="6">
    <source>
        <dbReference type="ARBA" id="ARBA00023242"/>
    </source>
</evidence>
<dbReference type="SMART" id="SM00380">
    <property type="entry name" value="AP2"/>
    <property type="match status" value="1"/>
</dbReference>
<dbReference type="PRINTS" id="PR00367">
    <property type="entry name" value="ETHRSPELEMNT"/>
</dbReference>
<dbReference type="Pfam" id="PF00847">
    <property type="entry name" value="AP2"/>
    <property type="match status" value="1"/>
</dbReference>
<reference evidence="11" key="3">
    <citation type="submission" date="2018-08" db="UniProtKB">
        <authorList>
            <consortium name="EnsemblPlants"/>
        </authorList>
    </citation>
    <scope>IDENTIFICATION</scope>
    <source>
        <strain evidence="11">cv. Bd21</strain>
    </source>
</reference>
<dbReference type="InterPro" id="IPR001471">
    <property type="entry name" value="AP2/ERF_dom"/>
</dbReference>
<dbReference type="PROSITE" id="PS51032">
    <property type="entry name" value="AP2_ERF"/>
    <property type="match status" value="1"/>
</dbReference>
<keyword evidence="3" id="KW-0238">DNA-binding</keyword>
<dbReference type="PANTHER" id="PTHR31985:SF207">
    <property type="entry name" value="AP2-EREBP TRANSCRIPTION FACTOR"/>
    <property type="match status" value="1"/>
</dbReference>
<dbReference type="GO" id="GO:0003700">
    <property type="term" value="F:DNA-binding transcription factor activity"/>
    <property type="evidence" value="ECO:0007669"/>
    <property type="project" value="InterPro"/>
</dbReference>
<keyword evidence="4" id="KW-0010">Activator</keyword>
<dbReference type="PANTHER" id="PTHR31985">
    <property type="entry name" value="ETHYLENE-RESPONSIVE TRANSCRIPTION FACTOR ERF042-RELATED"/>
    <property type="match status" value="1"/>
</dbReference>
<evidence type="ECO:0000256" key="4">
    <source>
        <dbReference type="ARBA" id="ARBA00023159"/>
    </source>
</evidence>
<evidence type="ECO:0000256" key="5">
    <source>
        <dbReference type="ARBA" id="ARBA00023163"/>
    </source>
</evidence>
<dbReference type="KEGG" id="bdi:100821576"/>
<evidence type="ECO:0000256" key="7">
    <source>
        <dbReference type="ARBA" id="ARBA00024343"/>
    </source>
</evidence>
<dbReference type="HOGENOM" id="CLU_063331_0_1_1"/>
<dbReference type="GO" id="GO:0005634">
    <property type="term" value="C:nucleus"/>
    <property type="evidence" value="ECO:0007669"/>
    <property type="project" value="UniProtKB-SubCell"/>
</dbReference>
<evidence type="ECO:0000313" key="10">
    <source>
        <dbReference type="EMBL" id="KQJ83930.1"/>
    </source>
</evidence>
<dbReference type="Gene3D" id="3.30.730.10">
    <property type="entry name" value="AP2/ERF domain"/>
    <property type="match status" value="1"/>
</dbReference>
<evidence type="ECO:0000256" key="3">
    <source>
        <dbReference type="ARBA" id="ARBA00023125"/>
    </source>
</evidence>
<accession>I1J0C1</accession>
<comment type="similarity">
    <text evidence="7">Belongs to the AP2/ERF transcription factor family. ERF subfamily.</text>
</comment>
<dbReference type="AlphaFoldDB" id="I1J0C1"/>
<dbReference type="OMA" id="WVADDNI"/>
<proteinExistence type="inferred from homology"/>